<dbReference type="PANTHER" id="PTHR36503:SF3">
    <property type="entry name" value="BLR0126 PROTEIN"/>
    <property type="match status" value="1"/>
</dbReference>
<name>A0A4R5WVU8_9MYCO</name>
<dbReference type="Gene3D" id="3.10.180.10">
    <property type="entry name" value="2,3-Dihydroxybiphenyl 1,2-Dioxygenase, domain 1"/>
    <property type="match status" value="1"/>
</dbReference>
<dbReference type="InterPro" id="IPR037523">
    <property type="entry name" value="VOC_core"/>
</dbReference>
<evidence type="ECO:0000313" key="2">
    <source>
        <dbReference type="EMBL" id="MDP7734030.1"/>
    </source>
</evidence>
<sequence length="131" mass="13998">MDNQLASAAVGIVASDLARSLDFYRLLGLSIPETETPHVEIELPGGNRLLLDTEETIASFHAGWRSPASPGRVTLAFGLDAPAEVDDLFSRLTAAGHPEIVKPFDAPWGQRYATVADPDGISIDLYAPQPS</sequence>
<dbReference type="SUPFAM" id="SSF54593">
    <property type="entry name" value="Glyoxalase/Bleomycin resistance protein/Dihydroxybiphenyl dioxygenase"/>
    <property type="match status" value="1"/>
</dbReference>
<feature type="domain" description="VOC" evidence="1">
    <location>
        <begin position="4"/>
        <end position="128"/>
    </location>
</feature>
<dbReference type="EMBL" id="JAUFSA010000001">
    <property type="protein sequence ID" value="MDP7734030.1"/>
    <property type="molecule type" value="Genomic_DNA"/>
</dbReference>
<reference evidence="2" key="1">
    <citation type="submission" date="2023-06" db="EMBL/GenBank/DDBJ databases">
        <title>Identification of two novel mycobacterium reveal diversities and complexities of Mycobacterium gordonae clade.</title>
        <authorList>
            <person name="Matsumoto Y."/>
            <person name="Nakamura S."/>
            <person name="Motooka D."/>
            <person name="Fukushima K."/>
        </authorList>
    </citation>
    <scope>NUCLEOTIDE SEQUENCE</scope>
    <source>
        <strain evidence="2">TY812</strain>
    </source>
</reference>
<dbReference type="PROSITE" id="PS51819">
    <property type="entry name" value="VOC"/>
    <property type="match status" value="1"/>
</dbReference>
<gene>
    <name evidence="2" type="ORF">QXL92_04620</name>
</gene>
<organism evidence="2 3">
    <name type="scientific">Mycobacterium paragordonae</name>
    <dbReference type="NCBI Taxonomy" id="1389713"/>
    <lineage>
        <taxon>Bacteria</taxon>
        <taxon>Bacillati</taxon>
        <taxon>Actinomycetota</taxon>
        <taxon>Actinomycetes</taxon>
        <taxon>Mycobacteriales</taxon>
        <taxon>Mycobacteriaceae</taxon>
        <taxon>Mycobacterium</taxon>
    </lineage>
</organism>
<dbReference type="Proteomes" id="UP001229081">
    <property type="component" value="Unassembled WGS sequence"/>
</dbReference>
<dbReference type="AlphaFoldDB" id="A0A4R5WVU8"/>
<dbReference type="RefSeq" id="WP_133434958.1">
    <property type="nucleotide sequence ID" value="NZ_JAUFSA010000001.1"/>
</dbReference>
<dbReference type="PANTHER" id="PTHR36503">
    <property type="entry name" value="BLR2520 PROTEIN"/>
    <property type="match status" value="1"/>
</dbReference>
<evidence type="ECO:0000259" key="1">
    <source>
        <dbReference type="PROSITE" id="PS51819"/>
    </source>
</evidence>
<proteinExistence type="predicted"/>
<accession>A0A4R5WVU8</accession>
<dbReference type="Pfam" id="PF00903">
    <property type="entry name" value="Glyoxalase"/>
    <property type="match status" value="1"/>
</dbReference>
<dbReference type="InterPro" id="IPR029068">
    <property type="entry name" value="Glyas_Bleomycin-R_OHBP_Dase"/>
</dbReference>
<dbReference type="InterPro" id="IPR004360">
    <property type="entry name" value="Glyas_Fos-R_dOase_dom"/>
</dbReference>
<comment type="caution">
    <text evidence="2">The sequence shown here is derived from an EMBL/GenBank/DDBJ whole genome shotgun (WGS) entry which is preliminary data.</text>
</comment>
<protein>
    <submittedName>
        <fullName evidence="2">VOC family protein</fullName>
    </submittedName>
</protein>
<evidence type="ECO:0000313" key="3">
    <source>
        <dbReference type="Proteomes" id="UP001229081"/>
    </source>
</evidence>